<evidence type="ECO:0008006" key="13">
    <source>
        <dbReference type="Google" id="ProtNLM"/>
    </source>
</evidence>
<evidence type="ECO:0000256" key="3">
    <source>
        <dbReference type="ARBA" id="ARBA00022927"/>
    </source>
</evidence>
<feature type="domain" description="DOP1-like C-terminal" evidence="10">
    <location>
        <begin position="1304"/>
        <end position="1772"/>
    </location>
</feature>
<dbReference type="Proteomes" id="UP001447188">
    <property type="component" value="Unassembled WGS sequence"/>
</dbReference>
<evidence type="ECO:0000256" key="2">
    <source>
        <dbReference type="ARBA" id="ARBA00022448"/>
    </source>
</evidence>
<evidence type="ECO:0000259" key="9">
    <source>
        <dbReference type="Pfam" id="PF24597"/>
    </source>
</evidence>
<evidence type="ECO:0000313" key="11">
    <source>
        <dbReference type="EMBL" id="KAL0640547.1"/>
    </source>
</evidence>
<dbReference type="Pfam" id="PF24597">
    <property type="entry name" value="TPR_DOP1_M"/>
    <property type="match status" value="1"/>
</dbReference>
<comment type="subcellular location">
    <subcellularLocation>
        <location evidence="1">Golgi apparatus membrane</location>
        <topology evidence="1">Peripheral membrane protein</topology>
    </subcellularLocation>
</comment>
<gene>
    <name evidence="11" type="ORF">Q9L58_000518</name>
</gene>
<evidence type="ECO:0000256" key="5">
    <source>
        <dbReference type="ARBA" id="ARBA00023136"/>
    </source>
</evidence>
<feature type="region of interest" description="Disordered" evidence="7">
    <location>
        <begin position="988"/>
        <end position="1012"/>
    </location>
</feature>
<proteinExistence type="inferred from homology"/>
<feature type="domain" description="DOP1 N-terminal" evidence="8">
    <location>
        <begin position="36"/>
        <end position="347"/>
    </location>
</feature>
<dbReference type="InterPro" id="IPR040314">
    <property type="entry name" value="DOP1"/>
</dbReference>
<dbReference type="InterPro" id="IPR007249">
    <property type="entry name" value="DOP1_N"/>
</dbReference>
<sequence length="1795" mass="199227">MSLEPGSRIPSPLSSGRSSPQPRVRLRNDDDITKKDPKYKRYSATIDRALSLFESFTLQEWADYISFLGRLLKALQSHPSLPFIPSKTLIAKRLAQCLNPQLPSGVHQKTIEVYHYIFTMIGRDGLSQDLALWTPGLTPVLSYASLTLKPHYLTLLERFYLPLSSSLRPALKSLILALLPGIDEEGGEYFDRTLALIDGIKNGVGDDAYFWQCFLLATITSPGRRQGSLAFLGRRLPTLDEGKKIEAPKESEDIAMDDGKGNEAEALVNPEPGLLIRAFCAGLGDEQLLVQRGFLDLLVGSLPLSCKILQERVSKPDLELLVTLAAGVVLRRDMGLNRRLWAWFLGLDGQEQRDTEYFYKYGLNSLVGGLVKMLDRSGETSAAERAKPYRICLSLMDRWEVGSLVVPKLFLPVVESVRQYEKSAPSKEVYTEVLRSASMFFDGVEASLIWEQILEKIVAAFSAGYEIEGEEILESVRFVIRTFNVSEEEMILVHAPLLVLTILVELGKETRRRNLRARGFLIAEELWQLVPERAFRSGASEEGSDANMDNREILKGIQKFYKKGQTGSSVSTPPFPMRTVGRWILREAARAVGDALDESADVGLRCQLFVNLIQKTPKFPDSKESQFIETFLSTLSSDSISFATLQGVANVVAAMYVKGYLSPQIIDSLILPIVKNIWNYLSPDTPKFHVEAVKAVWNLQGVLGDRRVEAAVATVMTKGDIGGIYSSRSAEQGRNFAVLWTHSMNYTAGGGPEMVLTRPLLLFLDSLGDDGLEMAVFARGWLQNLGSLSRLFSVFITKLMGLDFLRDPGQRDANGAPMKRHVYDDNHDLEVATYYFQTLSNVLQYSTPTVMAALASELVVGADEARGRALVEHDYGDEDMTLQAFFVKATIRAIDGDAKGTGGTESVSRLHRTALRVLHQLLLSPYAKPLAEMELENILTARLASAIEGKDTFVQVSLLDVLFAALKLSLVRPTSQLGQLKRDAMSLKGNRTSPAVQDPEKASPPPPQAKPPQQLVKCLVGGFSSISGRPVLDSWINFLTECLPLLENVIFQILIPLVECLCNQIRQTFDALKQVFKEGEQQGIAAKIRSPEGTLVALLNGLEQILAAAHDKLVTEELKTVGPKSPDAQTTGGFFGNMVSGVFAVESPQNRSSAANNRLTVLLCFQDTVKSCYSIWSWGDANMGISEGEAVLDLESKESWLYTSVRMRGRARRILEHLFAAETLECLETLIELWPVKGAVGRDARDKKMASIFKLINVLDGSRPKHTIPAIFNAIYSRTNPAALDPARKSTLTAELSDLDVVVFLVEYARSLEDDAMDEIWTDCMVFLRDVLTNPFPHRQTLPSLLSFTAILGEKVDNTNFGEQKRMRKELGDLFLRLLTAAFTVRPMGQNVLEAPAPVAGSPMEKEVDSEGKLERPNRGRTSPDDIVAILASIVPELRKVLVEQDRVIAASVTISTNVIGPTFRSKAFPQNISPGILDLLYQLTRLQNNQKAWKKELSDAFLDPKFFSSSSSMVRSNWVPLVRQYIINDRERMVDLLGRITPPTTAGVLFGVGATSARQEADRKTQLNLRRIAFLVFGAEKDTFVVNLKELEEKLVELLSATAVTSPSSATRGEVYLVIRALALRTSPVHLSSFWPLINTELQSALSALFPDEDNYTYTDSIILQACKLLDTLLVISPDEFQLHEWLFVTDTIEAVYRPNGWIPTALVDQVAMELPSSSSQGGAMVEDRRRPWLAGEKIRELERNGGDIKAEILRPFFSNLSIFVYEGTYGMKPPDLEACEDALMRDMFADEGV</sequence>
<keyword evidence="5" id="KW-0472">Membrane</keyword>
<organism evidence="11 12">
    <name type="scientific">Discina gigas</name>
    <dbReference type="NCBI Taxonomy" id="1032678"/>
    <lineage>
        <taxon>Eukaryota</taxon>
        <taxon>Fungi</taxon>
        <taxon>Dikarya</taxon>
        <taxon>Ascomycota</taxon>
        <taxon>Pezizomycotina</taxon>
        <taxon>Pezizomycetes</taxon>
        <taxon>Pezizales</taxon>
        <taxon>Discinaceae</taxon>
        <taxon>Discina</taxon>
    </lineage>
</organism>
<evidence type="ECO:0000259" key="8">
    <source>
        <dbReference type="Pfam" id="PF04118"/>
    </source>
</evidence>
<keyword evidence="4" id="KW-0333">Golgi apparatus</keyword>
<feature type="compositionally biased region" description="Basic and acidic residues" evidence="7">
    <location>
        <begin position="1404"/>
        <end position="1421"/>
    </location>
</feature>
<evidence type="ECO:0000256" key="1">
    <source>
        <dbReference type="ARBA" id="ARBA00004395"/>
    </source>
</evidence>
<feature type="compositionally biased region" description="Polar residues" evidence="7">
    <location>
        <begin position="12"/>
        <end position="21"/>
    </location>
</feature>
<dbReference type="InterPro" id="IPR016024">
    <property type="entry name" value="ARM-type_fold"/>
</dbReference>
<comment type="caution">
    <text evidence="11">The sequence shown here is derived from an EMBL/GenBank/DDBJ whole genome shotgun (WGS) entry which is preliminary data.</text>
</comment>
<dbReference type="InterPro" id="IPR056457">
    <property type="entry name" value="DOP1_C"/>
</dbReference>
<feature type="region of interest" description="Disordered" evidence="7">
    <location>
        <begin position="1"/>
        <end position="32"/>
    </location>
</feature>
<dbReference type="InterPro" id="IPR056458">
    <property type="entry name" value="TPR_DOP1_M"/>
</dbReference>
<accession>A0ABR3GX77</accession>
<comment type="similarity">
    <text evidence="6">Belongs to the DOP1 family.</text>
</comment>
<dbReference type="SUPFAM" id="SSF48371">
    <property type="entry name" value="ARM repeat"/>
    <property type="match status" value="1"/>
</dbReference>
<evidence type="ECO:0000256" key="7">
    <source>
        <dbReference type="SAM" id="MobiDB-lite"/>
    </source>
</evidence>
<feature type="region of interest" description="Disordered" evidence="7">
    <location>
        <begin position="1399"/>
        <end position="1421"/>
    </location>
</feature>
<keyword evidence="3" id="KW-0653">Protein transport</keyword>
<keyword evidence="12" id="KW-1185">Reference proteome</keyword>
<dbReference type="Pfam" id="PF24598">
    <property type="entry name" value="DOP1_C"/>
    <property type="match status" value="1"/>
</dbReference>
<protein>
    <recommendedName>
        <fullName evidence="13">Dopey N-terminal domain-containing protein</fullName>
    </recommendedName>
</protein>
<evidence type="ECO:0000256" key="4">
    <source>
        <dbReference type="ARBA" id="ARBA00023034"/>
    </source>
</evidence>
<name>A0ABR3GX77_9PEZI</name>
<feature type="domain" description="DOP1-like middle TPR" evidence="9">
    <location>
        <begin position="357"/>
        <end position="561"/>
    </location>
</feature>
<evidence type="ECO:0000259" key="10">
    <source>
        <dbReference type="Pfam" id="PF24598"/>
    </source>
</evidence>
<evidence type="ECO:0000256" key="6">
    <source>
        <dbReference type="ARBA" id="ARBA00046326"/>
    </source>
</evidence>
<evidence type="ECO:0000313" key="12">
    <source>
        <dbReference type="Proteomes" id="UP001447188"/>
    </source>
</evidence>
<keyword evidence="2" id="KW-0813">Transport</keyword>
<dbReference type="EMBL" id="JBBBZM010000003">
    <property type="protein sequence ID" value="KAL0640547.1"/>
    <property type="molecule type" value="Genomic_DNA"/>
</dbReference>
<dbReference type="Pfam" id="PF04118">
    <property type="entry name" value="Dopey_N"/>
    <property type="match status" value="1"/>
</dbReference>
<dbReference type="PANTHER" id="PTHR14042">
    <property type="entry name" value="DOPEY-RELATED"/>
    <property type="match status" value="1"/>
</dbReference>
<dbReference type="PANTHER" id="PTHR14042:SF24">
    <property type="entry name" value="PROTEIN DOPEY-1 HOMOLOG"/>
    <property type="match status" value="1"/>
</dbReference>
<reference evidence="11 12" key="1">
    <citation type="submission" date="2024-02" db="EMBL/GenBank/DDBJ databases">
        <title>Discinaceae phylogenomics.</title>
        <authorList>
            <person name="Dirks A.C."/>
            <person name="James T.Y."/>
        </authorList>
    </citation>
    <scope>NUCLEOTIDE SEQUENCE [LARGE SCALE GENOMIC DNA]</scope>
    <source>
        <strain evidence="11 12">ACD0624</strain>
    </source>
</reference>